<accession>A0ACC3STU6</accession>
<feature type="non-terminal residue" evidence="1">
    <location>
        <position position="404"/>
    </location>
</feature>
<evidence type="ECO:0000313" key="2">
    <source>
        <dbReference type="Proteomes" id="UP001433508"/>
    </source>
</evidence>
<protein>
    <submittedName>
        <fullName evidence="1">Uncharacterized protein</fullName>
    </submittedName>
</protein>
<evidence type="ECO:0000313" key="1">
    <source>
        <dbReference type="EMBL" id="KAK9234725.1"/>
    </source>
</evidence>
<reference evidence="2" key="1">
    <citation type="journal article" date="2024" name="Front. Bioeng. Biotechnol.">
        <title>Genome-scale model development and genomic sequencing of the oleaginous clade Lipomyces.</title>
        <authorList>
            <person name="Czajka J.J."/>
            <person name="Han Y."/>
            <person name="Kim J."/>
            <person name="Mondo S.J."/>
            <person name="Hofstad B.A."/>
            <person name="Robles A."/>
            <person name="Haridas S."/>
            <person name="Riley R."/>
            <person name="LaButti K."/>
            <person name="Pangilinan J."/>
            <person name="Andreopoulos W."/>
            <person name="Lipzen A."/>
            <person name="Yan J."/>
            <person name="Wang M."/>
            <person name="Ng V."/>
            <person name="Grigoriev I.V."/>
            <person name="Spatafora J.W."/>
            <person name="Magnuson J.K."/>
            <person name="Baker S.E."/>
            <person name="Pomraning K.R."/>
        </authorList>
    </citation>
    <scope>NUCLEOTIDE SEQUENCE [LARGE SCALE GENOMIC DNA]</scope>
    <source>
        <strain evidence="2">CBS 7786</strain>
    </source>
</reference>
<dbReference type="Proteomes" id="UP001433508">
    <property type="component" value="Unassembled WGS sequence"/>
</dbReference>
<sequence length="404" mass="45173">MEGAAPRSRQMPLGRLPGSVASPLFSWSQVAALNVASLAVAPVTTPSILNSATFSYFLEEVDPPFIANVDDLNWKPMKWYMVDVGCHHPVVSQALSAVESLYKATTNHNNTINSMAAYYAAKSGYSSMLERDGDDPATVLVVTFLLCYFEIMAQHEAVSITLKPDGALVVKLEARGATTTDATSPVLRRLQAWFQILHARTLHLGDTQSQSARRAPLDPEQAIVADLSSTLFEFYLKVQDISIQITGLNRHHRSRGVQTDEMEVEQATEKIQETLHHIWQHRPAMLRTDRRRLQEYLSPALRSALCRLLDLCRTAYFTEIIYLGCAYGKKPIASADALEAMQHIRHIVDSRLECSIIDPGFIWPLYMYAVEHPDPDQSRWAVGALREVKNPIWHSDFVASLAQG</sequence>
<proteinExistence type="predicted"/>
<dbReference type="EMBL" id="MU971453">
    <property type="protein sequence ID" value="KAK9234725.1"/>
    <property type="molecule type" value="Genomic_DNA"/>
</dbReference>
<name>A0ACC3STU6_LIPKO</name>
<keyword evidence="2" id="KW-1185">Reference proteome</keyword>
<organism evidence="1 2">
    <name type="scientific">Lipomyces kononenkoae</name>
    <name type="common">Yeast</name>
    <dbReference type="NCBI Taxonomy" id="34357"/>
    <lineage>
        <taxon>Eukaryota</taxon>
        <taxon>Fungi</taxon>
        <taxon>Dikarya</taxon>
        <taxon>Ascomycota</taxon>
        <taxon>Saccharomycotina</taxon>
        <taxon>Lipomycetes</taxon>
        <taxon>Lipomycetales</taxon>
        <taxon>Lipomycetaceae</taxon>
        <taxon>Lipomyces</taxon>
    </lineage>
</organism>
<gene>
    <name evidence="1" type="ORF">V1525DRAFT_391172</name>
</gene>
<comment type="caution">
    <text evidence="1">The sequence shown here is derived from an EMBL/GenBank/DDBJ whole genome shotgun (WGS) entry which is preliminary data.</text>
</comment>